<dbReference type="Gene3D" id="3.60.15.10">
    <property type="entry name" value="Ribonuclease Z/Hydroxyacylglutathione hydrolase-like"/>
    <property type="match status" value="1"/>
</dbReference>
<dbReference type="VEuPathDB" id="VectorBase:BGLB020452"/>
<protein>
    <recommendedName>
        <fullName evidence="5">Metallo-beta-lactamase domain-containing protein</fullName>
    </recommendedName>
</protein>
<feature type="domain" description="Ribonuclease J C-terminal" evidence="2">
    <location>
        <begin position="105"/>
        <end position="203"/>
    </location>
</feature>
<dbReference type="Gene3D" id="3.10.20.580">
    <property type="match status" value="1"/>
</dbReference>
<accession>A0A2C9KJS8</accession>
<dbReference type="AlphaFoldDB" id="A0A2C9KJS8"/>
<evidence type="ECO:0008006" key="5">
    <source>
        <dbReference type="Google" id="ProtNLM"/>
    </source>
</evidence>
<proteinExistence type="predicted"/>
<dbReference type="InterPro" id="IPR036866">
    <property type="entry name" value="RibonucZ/Hydroxyglut_hydro"/>
</dbReference>
<dbReference type="EnsemblMetazoa" id="BGLB020452-RA">
    <property type="protein sequence ID" value="BGLB020452-PA"/>
    <property type="gene ID" value="BGLB020452"/>
</dbReference>
<evidence type="ECO:0000313" key="4">
    <source>
        <dbReference type="Proteomes" id="UP000076420"/>
    </source>
</evidence>
<dbReference type="PANTHER" id="PTHR43694:SF1">
    <property type="entry name" value="RIBONUCLEASE J"/>
    <property type="match status" value="1"/>
</dbReference>
<dbReference type="InterPro" id="IPR041636">
    <property type="entry name" value="RNase_J_C"/>
</dbReference>
<dbReference type="Pfam" id="PF07521">
    <property type="entry name" value="RMMBL"/>
    <property type="match status" value="1"/>
</dbReference>
<dbReference type="InterPro" id="IPR011108">
    <property type="entry name" value="RMMBL"/>
</dbReference>
<dbReference type="PANTHER" id="PTHR43694">
    <property type="entry name" value="RIBONUCLEASE J"/>
    <property type="match status" value="1"/>
</dbReference>
<dbReference type="Proteomes" id="UP000076420">
    <property type="component" value="Unassembled WGS sequence"/>
</dbReference>
<feature type="domain" description="Zn-dependent metallo-hydrolase RNA specificity" evidence="1">
    <location>
        <begin position="14"/>
        <end position="56"/>
    </location>
</feature>
<name>A0A2C9KJS8_BIOGL</name>
<organism evidence="3 4">
    <name type="scientific">Biomphalaria glabrata</name>
    <name type="common">Bloodfluke planorb</name>
    <name type="synonym">Freshwater snail</name>
    <dbReference type="NCBI Taxonomy" id="6526"/>
    <lineage>
        <taxon>Eukaryota</taxon>
        <taxon>Metazoa</taxon>
        <taxon>Spiralia</taxon>
        <taxon>Lophotrochozoa</taxon>
        <taxon>Mollusca</taxon>
        <taxon>Gastropoda</taxon>
        <taxon>Heterobranchia</taxon>
        <taxon>Euthyneura</taxon>
        <taxon>Panpulmonata</taxon>
        <taxon>Hygrophila</taxon>
        <taxon>Lymnaeoidea</taxon>
        <taxon>Planorbidae</taxon>
        <taxon>Biomphalaria</taxon>
    </lineage>
</organism>
<dbReference type="STRING" id="6526.A0A2C9KJS8"/>
<dbReference type="SUPFAM" id="SSF56281">
    <property type="entry name" value="Metallo-hydrolase/oxidoreductase"/>
    <property type="match status" value="1"/>
</dbReference>
<evidence type="ECO:0000259" key="1">
    <source>
        <dbReference type="Pfam" id="PF07521"/>
    </source>
</evidence>
<gene>
    <name evidence="3" type="primary">106064463</name>
</gene>
<evidence type="ECO:0000259" key="2">
    <source>
        <dbReference type="Pfam" id="PF17770"/>
    </source>
</evidence>
<dbReference type="Pfam" id="PF17770">
    <property type="entry name" value="RNase_J_C"/>
    <property type="match status" value="1"/>
</dbReference>
<reference evidence="3" key="1">
    <citation type="submission" date="2020-05" db="UniProtKB">
        <authorList>
            <consortium name="EnsemblMetazoa"/>
        </authorList>
    </citation>
    <scope>IDENTIFICATION</scope>
    <source>
        <strain evidence="3">BB02</strain>
    </source>
</reference>
<sequence>MGAKIIRNSAANSLHTSGHASKEEQKLMLNLIQPKHFCPVHGEYSMLVAHAKTAIECGVPTEKTFILSNGDQLHLLNKKVFVGKRIEAGDIYVDGKDLNNEKTSIIGDRTVMLNNGVIAVIVLLNQINNTLEKDPIFIKNGIKFNNEFDEQEVIETLKENLYEVLTDIRPTFQKIKNVIKESIANEIFKKTSHNPLIIPVVKEYLKNHYQSN</sequence>
<evidence type="ECO:0000313" key="3">
    <source>
        <dbReference type="EnsemblMetazoa" id="BGLB020452-PA"/>
    </source>
</evidence>